<proteinExistence type="predicted"/>
<dbReference type="EMBL" id="CP121271">
    <property type="protein sequence ID" value="WMC86588.1"/>
    <property type="molecule type" value="Genomic_DNA"/>
</dbReference>
<dbReference type="GO" id="GO:0003677">
    <property type="term" value="F:DNA binding"/>
    <property type="evidence" value="ECO:0007669"/>
    <property type="project" value="InterPro"/>
</dbReference>
<reference evidence="3" key="1">
    <citation type="submission" date="2023-03" db="EMBL/GenBank/DDBJ databases">
        <title>Borrelidin-producing and root-colonizing Streptomyces rochei is a potent biopesticide for soil-borne oomycete-caused plant diseases.</title>
        <authorList>
            <person name="Zhou D."/>
            <person name="Wang X."/>
            <person name="Navarro-Munoz J.C."/>
            <person name="Li W."/>
            <person name="Li J."/>
            <person name="Jiu M."/>
            <person name="Deng S."/>
            <person name="Ye Y."/>
            <person name="Daly P."/>
            <person name="Wei L."/>
        </authorList>
    </citation>
    <scope>NUCLEOTIDE SEQUENCE</scope>
    <source>
        <strain evidence="3">JK1</strain>
    </source>
</reference>
<accession>A0AAX3ZIM2</accession>
<evidence type="ECO:0000313" key="3">
    <source>
        <dbReference type="EMBL" id="WMC86588.1"/>
    </source>
</evidence>
<dbReference type="InterPro" id="IPR010982">
    <property type="entry name" value="Lambda_DNA-bd_dom_sf"/>
</dbReference>
<dbReference type="SUPFAM" id="SSF47090">
    <property type="entry name" value="PGBD-like"/>
    <property type="match status" value="2"/>
</dbReference>
<feature type="compositionally biased region" description="Low complexity" evidence="1">
    <location>
        <begin position="221"/>
        <end position="232"/>
    </location>
</feature>
<organism evidence="3 4">
    <name type="scientific">Streptomyces rochei</name>
    <name type="common">Streptomyces parvullus</name>
    <dbReference type="NCBI Taxonomy" id="1928"/>
    <lineage>
        <taxon>Bacteria</taxon>
        <taxon>Bacillati</taxon>
        <taxon>Actinomycetota</taxon>
        <taxon>Actinomycetes</taxon>
        <taxon>Kitasatosporales</taxon>
        <taxon>Streptomycetaceae</taxon>
        <taxon>Streptomyces</taxon>
        <taxon>Streptomyces rochei group</taxon>
    </lineage>
</organism>
<feature type="compositionally biased region" description="Low complexity" evidence="1">
    <location>
        <begin position="112"/>
        <end position="126"/>
    </location>
</feature>
<feature type="compositionally biased region" description="Basic and acidic residues" evidence="1">
    <location>
        <begin position="210"/>
        <end position="220"/>
    </location>
</feature>
<dbReference type="Gene3D" id="1.10.101.10">
    <property type="entry name" value="PGBD-like superfamily/PGBD"/>
    <property type="match status" value="2"/>
</dbReference>
<dbReference type="PROSITE" id="PS50943">
    <property type="entry name" value="HTH_CROC1"/>
    <property type="match status" value="1"/>
</dbReference>
<feature type="region of interest" description="Disordered" evidence="1">
    <location>
        <begin position="95"/>
        <end position="126"/>
    </location>
</feature>
<feature type="region of interest" description="Disordered" evidence="1">
    <location>
        <begin position="191"/>
        <end position="232"/>
    </location>
</feature>
<name>A0AAX3ZIM2_STRRO</name>
<dbReference type="InterPro" id="IPR002477">
    <property type="entry name" value="Peptidoglycan-bd-like"/>
</dbReference>
<dbReference type="InterPro" id="IPR036365">
    <property type="entry name" value="PGBD-like_sf"/>
</dbReference>
<dbReference type="InterPro" id="IPR001387">
    <property type="entry name" value="Cro/C1-type_HTH"/>
</dbReference>
<feature type="domain" description="HTH cro/C1-type" evidence="2">
    <location>
        <begin position="38"/>
        <end position="58"/>
    </location>
</feature>
<dbReference type="InterPro" id="IPR036366">
    <property type="entry name" value="PGBDSf"/>
</dbReference>
<dbReference type="AlphaFoldDB" id="A0AAX3ZIM2"/>
<dbReference type="CDD" id="cd00093">
    <property type="entry name" value="HTH_XRE"/>
    <property type="match status" value="1"/>
</dbReference>
<protein>
    <submittedName>
        <fullName evidence="3">Peptidoglycan-binding protein</fullName>
    </submittedName>
</protein>
<evidence type="ECO:0000256" key="1">
    <source>
        <dbReference type="SAM" id="MobiDB-lite"/>
    </source>
</evidence>
<dbReference type="GeneID" id="90943138"/>
<sequence length="396" mass="42100">MTHDRESRNAEQPGTQLARLLRRWWEEAGGPSDGRRPTQQALAARLGIDQTTLSRYLNPRHNSTAPPRIVEALHTHLRAPATELDRARALSRAALEDTNRQRPSDPAPPHTPTDAAPGTLTANVTPPAADTVTATVTPDASTAGACVSGVTTDGPAEPGRRSGRARPLLALALTALLSFAAGLYVDQRQDPTGPAATGAEERAGAGGAAVDRDGTAEERGGATADQDGAAADQDGEKWPLLYMGTEAVDEYARGRALQYLLQAHGYDLRADGRFGEATHEAVMDFQEKNHLQADGKVGDRTWPELLKQVGPGAEGPAVRAVQDLLNNVGLGATPVSGKFTAATAEDLKHFQRTHRLRATGRTDRATWLALLVDQRPPVSAPEYQRAPVSRPPVSPA</sequence>
<evidence type="ECO:0000313" key="4">
    <source>
        <dbReference type="Proteomes" id="UP001231701"/>
    </source>
</evidence>
<feature type="region of interest" description="Disordered" evidence="1">
    <location>
        <begin position="142"/>
        <end position="162"/>
    </location>
</feature>
<dbReference type="SUPFAM" id="SSF47413">
    <property type="entry name" value="lambda repressor-like DNA-binding domains"/>
    <property type="match status" value="1"/>
</dbReference>
<dbReference type="RefSeq" id="WP_306692053.1">
    <property type="nucleotide sequence ID" value="NZ_CP121271.1"/>
</dbReference>
<gene>
    <name evidence="3" type="ORF">P7W03_13900</name>
</gene>
<evidence type="ECO:0000259" key="2">
    <source>
        <dbReference type="PROSITE" id="PS50943"/>
    </source>
</evidence>
<dbReference type="Proteomes" id="UP001231701">
    <property type="component" value="Chromosome"/>
</dbReference>
<dbReference type="Pfam" id="PF01471">
    <property type="entry name" value="PG_binding_1"/>
    <property type="match status" value="2"/>
</dbReference>
<dbReference type="Pfam" id="PF13560">
    <property type="entry name" value="HTH_31"/>
    <property type="match status" value="1"/>
</dbReference>